<dbReference type="OrthoDB" id="3218567at2"/>
<dbReference type="SUPFAM" id="SSF48452">
    <property type="entry name" value="TPR-like"/>
    <property type="match status" value="1"/>
</dbReference>
<organism evidence="2 3">
    <name type="scientific">Streptomyces adustus</name>
    <dbReference type="NCBI Taxonomy" id="1609272"/>
    <lineage>
        <taxon>Bacteria</taxon>
        <taxon>Bacillati</taxon>
        <taxon>Actinomycetota</taxon>
        <taxon>Actinomycetes</taxon>
        <taxon>Kitasatosporales</taxon>
        <taxon>Streptomycetaceae</taxon>
        <taxon>Streptomyces</taxon>
    </lineage>
</organism>
<evidence type="ECO:0000256" key="1">
    <source>
        <dbReference type="SAM" id="MobiDB-lite"/>
    </source>
</evidence>
<protein>
    <submittedName>
        <fullName evidence="2">Trypsin-like peptidase domain-containing protein</fullName>
    </submittedName>
</protein>
<gene>
    <name evidence="2" type="ORF">FNH09_35680</name>
</gene>
<dbReference type="SUPFAM" id="SSF50494">
    <property type="entry name" value="Trypsin-like serine proteases"/>
    <property type="match status" value="1"/>
</dbReference>
<reference evidence="2 3" key="1">
    <citation type="submission" date="2019-07" db="EMBL/GenBank/DDBJ databases">
        <title>New species of Amycolatopsis and Streptomyces.</title>
        <authorList>
            <person name="Duangmal K."/>
            <person name="Teo W.F.A."/>
            <person name="Lipun K."/>
        </authorList>
    </citation>
    <scope>NUCLEOTIDE SEQUENCE [LARGE SCALE GENOMIC DNA]</scope>
    <source>
        <strain evidence="2 3">NBRC 109810</strain>
    </source>
</reference>
<dbReference type="Gene3D" id="2.40.10.120">
    <property type="match status" value="1"/>
</dbReference>
<dbReference type="Proteomes" id="UP000325849">
    <property type="component" value="Unassembled WGS sequence"/>
</dbReference>
<dbReference type="RefSeq" id="WP_152894031.1">
    <property type="nucleotide sequence ID" value="NZ_VJZD01000216.1"/>
</dbReference>
<dbReference type="InterPro" id="IPR009003">
    <property type="entry name" value="Peptidase_S1_PA"/>
</dbReference>
<evidence type="ECO:0000313" key="3">
    <source>
        <dbReference type="Proteomes" id="UP000325849"/>
    </source>
</evidence>
<accession>A0A5N8VNL4</accession>
<feature type="region of interest" description="Disordered" evidence="1">
    <location>
        <begin position="227"/>
        <end position="249"/>
    </location>
</feature>
<dbReference type="InterPro" id="IPR011990">
    <property type="entry name" value="TPR-like_helical_dom_sf"/>
</dbReference>
<sequence>MKNDEEAARRRELIHLIGEQVVVVRTGGSGFGTGFLVSEDTVLTCAHVVHGHASVEVVTGSGAVEASVVETVPAQRGAGAVFGFPDLARLRLNSSIPGNGVWLGDQTPLPGHEVVVHGFSRHTLEAGEQPDTLHLVVAGQSSRFVRLQWDMVVQGFSGGPVLDLRTGRVCGVLKASRDERGPQGGWLVPVEAVREHFPDLAARNATAHVPGTPWCDAALGRARRQSALFGTPGRTRRDAAGSDTQPTPAQLLAHGTMPFVDRPELADLLAWCEGDVERRLRLLHAPGGAGKTRLATELCRTLTERGWIAGFVQKDAPVRQEWLEELTDALDAELCALVVFDYAQVRLDEINALLEHAYRYGPDGMRLRLLLLARSEEPLFQALRRRVADPALPETSVVALPRTIESEGNGSLARRAFSVFADRLGCGWLTPPGRLAARAEWQDSVLDVLALALDAVLTLRQGGPWADHGDPLERVCDHELRGWHALVAVELAGQALASPGSAHLSESLLLVPTLVQGLAGPQLTGLLERVHAASTGQPSVYVDGVYKCLRTLYPAPGGQVAPLEPDRIGEILVRQVLSQPEGSGRRTAYLATLLDASTSEDPEVRISAAADTMEVLARARGCTTVGRIKSHPAHPALDSALREAIAGRTDVLLPALTITGALLPHAEPLAALALPIVAECGRELLESVDSRLPDYPSGLSPVAVVVLGRLLAETDGRLTEDRQLVRLRRLVRYSLRSDDTGARQAALAAARDAVDLSRDLVQRSEGHLAEYATALNNLSLLLHRDGSTAAALAESRSAVELYEQLLEQTPPDRGRGAAADRQTYLLNTAAALSTLALLRLADGQVHSAALEAERSVSLCRQARPSVRQEDILLGCLDVLAECRQRTGLLTEAVVTAGEAVALLRDLAERQPQRYLDRLPIALHRQARGLIRAGAYPEAYHALSESVTLLSAHADSTPLHRETRLRSLRALVELCIELPEFSHERITWLEQLQSLTGRAG</sequence>
<dbReference type="EMBL" id="VJZD01000216">
    <property type="protein sequence ID" value="MPY36372.1"/>
    <property type="molecule type" value="Genomic_DNA"/>
</dbReference>
<comment type="caution">
    <text evidence="2">The sequence shown here is derived from an EMBL/GenBank/DDBJ whole genome shotgun (WGS) entry which is preliminary data.</text>
</comment>
<dbReference type="Gene3D" id="1.25.40.10">
    <property type="entry name" value="Tetratricopeptide repeat domain"/>
    <property type="match status" value="1"/>
</dbReference>
<proteinExistence type="predicted"/>
<evidence type="ECO:0000313" key="2">
    <source>
        <dbReference type="EMBL" id="MPY36372.1"/>
    </source>
</evidence>
<name>A0A5N8VNL4_9ACTN</name>
<keyword evidence="3" id="KW-1185">Reference proteome</keyword>
<dbReference type="AlphaFoldDB" id="A0A5N8VNL4"/>
<dbReference type="Pfam" id="PF13365">
    <property type="entry name" value="Trypsin_2"/>
    <property type="match status" value="1"/>
</dbReference>